<gene>
    <name evidence="13 15" type="primary">tpiA</name>
    <name evidence="15" type="ORF">ERCIPSTX3056_397</name>
</gene>
<dbReference type="PANTHER" id="PTHR21139">
    <property type="entry name" value="TRIOSEPHOSPHATE ISOMERASE"/>
    <property type="match status" value="1"/>
</dbReference>
<evidence type="ECO:0000256" key="2">
    <source>
        <dbReference type="ARBA" id="ARBA00004742"/>
    </source>
</evidence>
<comment type="pathway">
    <text evidence="13 14">Carbohydrate degradation; glycolysis; D-glyceraldehyde 3-phosphate from glycerone phosphate: step 1/1.</text>
</comment>
<feature type="binding site" evidence="13">
    <location>
        <begin position="9"/>
        <end position="11"/>
    </location>
    <ligand>
        <name>substrate</name>
    </ligand>
</feature>
<evidence type="ECO:0000313" key="16">
    <source>
        <dbReference type="Proteomes" id="UP000294462"/>
    </source>
</evidence>
<evidence type="ECO:0000256" key="9">
    <source>
        <dbReference type="ARBA" id="ARBA00022490"/>
    </source>
</evidence>
<accession>A0A451DK12</accession>
<dbReference type="CDD" id="cd00311">
    <property type="entry name" value="TIM"/>
    <property type="match status" value="1"/>
</dbReference>
<dbReference type="EMBL" id="LR217725">
    <property type="protein sequence ID" value="VFP87036.1"/>
    <property type="molecule type" value="Genomic_DNA"/>
</dbReference>
<dbReference type="GO" id="GO:0006094">
    <property type="term" value="P:gluconeogenesis"/>
    <property type="evidence" value="ECO:0007669"/>
    <property type="project" value="UniProtKB-UniRule"/>
</dbReference>
<comment type="similarity">
    <text evidence="4 13 14">Belongs to the triosephosphate isomerase family.</text>
</comment>
<comment type="pathway">
    <text evidence="3">Carbohydrate metabolism; erythritol degradation.</text>
</comment>
<evidence type="ECO:0000256" key="12">
    <source>
        <dbReference type="ARBA" id="ARBA00055680"/>
    </source>
</evidence>
<evidence type="ECO:0000256" key="5">
    <source>
        <dbReference type="ARBA" id="ARBA00011738"/>
    </source>
</evidence>
<dbReference type="Pfam" id="PF00121">
    <property type="entry name" value="TIM"/>
    <property type="match status" value="1"/>
</dbReference>
<dbReference type="HAMAP" id="MF_00147_B">
    <property type="entry name" value="TIM_B"/>
    <property type="match status" value="1"/>
</dbReference>
<dbReference type="RefSeq" id="WP_072666290.1">
    <property type="nucleotide sequence ID" value="NZ_LR217725.1"/>
</dbReference>
<dbReference type="EC" id="5.3.1.1" evidence="6 13"/>
<keyword evidence="8 13" id="KW-0312">Gluconeogenesis</keyword>
<evidence type="ECO:0000256" key="10">
    <source>
        <dbReference type="ARBA" id="ARBA00023152"/>
    </source>
</evidence>
<evidence type="ECO:0000313" key="15">
    <source>
        <dbReference type="EMBL" id="VFP87036.1"/>
    </source>
</evidence>
<dbReference type="GO" id="GO:0046166">
    <property type="term" value="P:glyceraldehyde-3-phosphate biosynthetic process"/>
    <property type="evidence" value="ECO:0007669"/>
    <property type="project" value="TreeGrafter"/>
</dbReference>
<feature type="binding site" evidence="13">
    <location>
        <position position="173"/>
    </location>
    <ligand>
        <name>substrate</name>
    </ligand>
</feature>
<feature type="active site" description="Electrophile" evidence="13">
    <location>
        <position position="95"/>
    </location>
</feature>
<dbReference type="InterPro" id="IPR000652">
    <property type="entry name" value="Triosephosphate_isomerase"/>
</dbReference>
<protein>
    <recommendedName>
        <fullName evidence="7 13">Triosephosphate isomerase</fullName>
        <shortName evidence="13">TIM</shortName>
        <shortName evidence="13">TPI</shortName>
        <ecNumber evidence="6 13">5.3.1.1</ecNumber>
    </recommendedName>
    <alternativeName>
        <fullName evidence="13">Triose-phosphate isomerase</fullName>
    </alternativeName>
</protein>
<dbReference type="InterPro" id="IPR035990">
    <property type="entry name" value="TIM_sf"/>
</dbReference>
<dbReference type="FunFam" id="3.20.20.70:FF:000020">
    <property type="entry name" value="Triosephosphate isomerase"/>
    <property type="match status" value="1"/>
</dbReference>
<evidence type="ECO:0000256" key="6">
    <source>
        <dbReference type="ARBA" id="ARBA00011940"/>
    </source>
</evidence>
<evidence type="ECO:0000256" key="13">
    <source>
        <dbReference type="HAMAP-Rule" id="MF_00147"/>
    </source>
</evidence>
<dbReference type="Proteomes" id="UP000294462">
    <property type="component" value="Chromosome"/>
</dbReference>
<dbReference type="InterPro" id="IPR022896">
    <property type="entry name" value="TrioseP_Isoase_bac/euk"/>
</dbReference>
<evidence type="ECO:0000256" key="1">
    <source>
        <dbReference type="ARBA" id="ARBA00000474"/>
    </source>
</evidence>
<feature type="active site" description="Proton acceptor" evidence="13">
    <location>
        <position position="167"/>
    </location>
</feature>
<comment type="subcellular location">
    <subcellularLocation>
        <location evidence="13 14">Cytoplasm</location>
    </subcellularLocation>
</comment>
<dbReference type="PANTHER" id="PTHR21139:SF42">
    <property type="entry name" value="TRIOSEPHOSPHATE ISOMERASE"/>
    <property type="match status" value="1"/>
</dbReference>
<dbReference type="GO" id="GO:0004807">
    <property type="term" value="F:triose-phosphate isomerase activity"/>
    <property type="evidence" value="ECO:0007669"/>
    <property type="project" value="UniProtKB-UniRule"/>
</dbReference>
<keyword evidence="10 13" id="KW-0324">Glycolysis</keyword>
<comment type="caution">
    <text evidence="13">Lacks conserved residue(s) required for the propagation of feature annotation.</text>
</comment>
<comment type="pathway">
    <text evidence="2 13 14">Carbohydrate biosynthesis; gluconeogenesis.</text>
</comment>
<keyword evidence="9 13" id="KW-0963">Cytoplasm</keyword>
<evidence type="ECO:0000256" key="4">
    <source>
        <dbReference type="ARBA" id="ARBA00007422"/>
    </source>
</evidence>
<dbReference type="KEGG" id="ehd:ERCIPSTX3056_397"/>
<dbReference type="SUPFAM" id="SSF51351">
    <property type="entry name" value="Triosephosphate isomerase (TIM)"/>
    <property type="match status" value="1"/>
</dbReference>
<feature type="binding site" evidence="13">
    <location>
        <position position="212"/>
    </location>
    <ligand>
        <name>substrate</name>
    </ligand>
</feature>
<dbReference type="UniPathway" id="UPA00109">
    <property type="reaction ID" value="UER00189"/>
</dbReference>
<comment type="catalytic activity">
    <reaction evidence="1 13 14">
        <text>D-glyceraldehyde 3-phosphate = dihydroxyacetone phosphate</text>
        <dbReference type="Rhea" id="RHEA:18585"/>
        <dbReference type="ChEBI" id="CHEBI:57642"/>
        <dbReference type="ChEBI" id="CHEBI:59776"/>
        <dbReference type="EC" id="5.3.1.1"/>
    </reaction>
</comment>
<comment type="subunit">
    <text evidence="5 13 14">Homodimer.</text>
</comment>
<dbReference type="OrthoDB" id="9809429at2"/>
<dbReference type="InterPro" id="IPR013785">
    <property type="entry name" value="Aldolase_TIM"/>
</dbReference>
<evidence type="ECO:0000256" key="8">
    <source>
        <dbReference type="ARBA" id="ARBA00022432"/>
    </source>
</evidence>
<keyword evidence="16" id="KW-1185">Reference proteome</keyword>
<comment type="function">
    <text evidence="12 13">Involved in the gluconeogenesis. Catalyzes stereospecifically the conversion of dihydroxyacetone phosphate (DHAP) to D-glyceraldehyde-3-phosphate (G3P).</text>
</comment>
<dbReference type="GO" id="GO:0005829">
    <property type="term" value="C:cytosol"/>
    <property type="evidence" value="ECO:0007669"/>
    <property type="project" value="TreeGrafter"/>
</dbReference>
<evidence type="ECO:0000256" key="3">
    <source>
        <dbReference type="ARBA" id="ARBA00004939"/>
    </source>
</evidence>
<dbReference type="GO" id="GO:0006096">
    <property type="term" value="P:glycolytic process"/>
    <property type="evidence" value="ECO:0007669"/>
    <property type="project" value="UniProtKB-UniRule"/>
</dbReference>
<dbReference type="Gene3D" id="3.20.20.70">
    <property type="entry name" value="Aldolase class I"/>
    <property type="match status" value="1"/>
</dbReference>
<keyword evidence="11 13" id="KW-0413">Isomerase</keyword>
<dbReference type="GO" id="GO:0019563">
    <property type="term" value="P:glycerol catabolic process"/>
    <property type="evidence" value="ECO:0007669"/>
    <property type="project" value="TreeGrafter"/>
</dbReference>
<evidence type="ECO:0000256" key="14">
    <source>
        <dbReference type="RuleBase" id="RU363013"/>
    </source>
</evidence>
<dbReference type="UniPathway" id="UPA00138"/>
<name>A0A451DK12_9GAMM</name>
<dbReference type="InterPro" id="IPR020861">
    <property type="entry name" value="Triosephosphate_isomerase_AS"/>
</dbReference>
<reference evidence="15 16" key="1">
    <citation type="submission" date="2019-02" db="EMBL/GenBank/DDBJ databases">
        <authorList>
            <person name="Manzano-Marin A."/>
            <person name="Manzano-Marin A."/>
        </authorList>
    </citation>
    <scope>NUCLEOTIDE SEQUENCE [LARGE SCALE GENOMIC DNA]</scope>
    <source>
        <strain evidence="15 16">ErCipseudotaxifoliae</strain>
    </source>
</reference>
<dbReference type="PROSITE" id="PS51440">
    <property type="entry name" value="TIM_2"/>
    <property type="match status" value="1"/>
</dbReference>
<dbReference type="AlphaFoldDB" id="A0A451DK12"/>
<organism evidence="15 16">
    <name type="scientific">Candidatus Erwinia haradaeae</name>
    <dbReference type="NCBI Taxonomy" id="1922217"/>
    <lineage>
        <taxon>Bacteria</taxon>
        <taxon>Pseudomonadati</taxon>
        <taxon>Pseudomonadota</taxon>
        <taxon>Gammaproteobacteria</taxon>
        <taxon>Enterobacterales</taxon>
        <taxon>Erwiniaceae</taxon>
        <taxon>Erwinia</taxon>
    </lineage>
</organism>
<dbReference type="PROSITE" id="PS00171">
    <property type="entry name" value="TIM_1"/>
    <property type="match status" value="1"/>
</dbReference>
<dbReference type="NCBIfam" id="TIGR00419">
    <property type="entry name" value="tim"/>
    <property type="match status" value="1"/>
</dbReference>
<evidence type="ECO:0000256" key="7">
    <source>
        <dbReference type="ARBA" id="ARBA00019397"/>
    </source>
</evidence>
<sequence length="256" mass="28013">MRHPFVIGNWKLNGSKKFIDKFIVDLCRELHGVADCKVAIAPPMVYLDQAKKAMRNSKLLLGAQNVDSNLSGAFTGEISAGMLKDIGAQYVIIGHSERRILHLEDDQVIAKKFFILKNTGLIPILCIGETAAEKMAGKAKTICARQIDVILQLQGSQAFENTVIAYEPIWAIGTGCAATPDQIQEMHEFIRDHIAQKDSAVADQLALLYGGSVTKHNADKIFFQPDVDGALVGSASLIPDSFMEIIKLASVKKHRV</sequence>
<evidence type="ECO:0000256" key="11">
    <source>
        <dbReference type="ARBA" id="ARBA00023235"/>
    </source>
</evidence>
<proteinExistence type="inferred from homology"/>